<evidence type="ECO:0000259" key="9">
    <source>
        <dbReference type="PROSITE" id="PS50112"/>
    </source>
</evidence>
<dbReference type="InterPro" id="IPR003594">
    <property type="entry name" value="HATPase_dom"/>
</dbReference>
<proteinExistence type="predicted"/>
<dbReference type="InterPro" id="IPR000700">
    <property type="entry name" value="PAS-assoc_C"/>
</dbReference>
<dbReference type="Pfam" id="PF01590">
    <property type="entry name" value="GAF"/>
    <property type="match status" value="1"/>
</dbReference>
<dbReference type="InterPro" id="IPR005467">
    <property type="entry name" value="His_kinase_dom"/>
</dbReference>
<dbReference type="SUPFAM" id="SSF55785">
    <property type="entry name" value="PYP-like sensor domain (PAS domain)"/>
    <property type="match status" value="4"/>
</dbReference>
<dbReference type="SMART" id="SM00448">
    <property type="entry name" value="REC"/>
    <property type="match status" value="1"/>
</dbReference>
<evidence type="ECO:0000256" key="1">
    <source>
        <dbReference type="ARBA" id="ARBA00000085"/>
    </source>
</evidence>
<dbReference type="NCBIfam" id="TIGR00229">
    <property type="entry name" value="sensory_box"/>
    <property type="match status" value="4"/>
</dbReference>
<organism evidence="11 12">
    <name type="scientific">Prosthecobacter algae</name>
    <dbReference type="NCBI Taxonomy" id="1144682"/>
    <lineage>
        <taxon>Bacteria</taxon>
        <taxon>Pseudomonadati</taxon>
        <taxon>Verrucomicrobiota</taxon>
        <taxon>Verrucomicrobiia</taxon>
        <taxon>Verrucomicrobiales</taxon>
        <taxon>Verrucomicrobiaceae</taxon>
        <taxon>Prosthecobacter</taxon>
    </lineage>
</organism>
<protein>
    <recommendedName>
        <fullName evidence="2">histidine kinase</fullName>
        <ecNumber evidence="2">2.7.13.3</ecNumber>
    </recommendedName>
</protein>
<dbReference type="Gene3D" id="2.10.70.100">
    <property type="match status" value="1"/>
</dbReference>
<dbReference type="InterPro" id="IPR013655">
    <property type="entry name" value="PAS_fold_3"/>
</dbReference>
<dbReference type="SUPFAM" id="SSF55781">
    <property type="entry name" value="GAF domain-like"/>
    <property type="match status" value="2"/>
</dbReference>
<evidence type="ECO:0000256" key="5">
    <source>
        <dbReference type="ARBA" id="ARBA00022777"/>
    </source>
</evidence>
<keyword evidence="5" id="KW-0418">Kinase</keyword>
<dbReference type="SMART" id="SM00091">
    <property type="entry name" value="PAS"/>
    <property type="match status" value="4"/>
</dbReference>
<evidence type="ECO:0000259" key="8">
    <source>
        <dbReference type="PROSITE" id="PS50110"/>
    </source>
</evidence>
<dbReference type="InterPro" id="IPR001610">
    <property type="entry name" value="PAC"/>
</dbReference>
<dbReference type="EC" id="2.7.13.3" evidence="2"/>
<dbReference type="Gene3D" id="3.30.450.40">
    <property type="match status" value="2"/>
</dbReference>
<feature type="domain" description="Response regulatory" evidence="8">
    <location>
        <begin position="1134"/>
        <end position="1250"/>
    </location>
</feature>
<keyword evidence="4" id="KW-0808">Transferase</keyword>
<dbReference type="SMART" id="SM00387">
    <property type="entry name" value="HATPase_c"/>
    <property type="match status" value="1"/>
</dbReference>
<dbReference type="SUPFAM" id="SSF52172">
    <property type="entry name" value="CheY-like"/>
    <property type="match status" value="1"/>
</dbReference>
<dbReference type="Pfam" id="PF00072">
    <property type="entry name" value="Response_reg"/>
    <property type="match status" value="1"/>
</dbReference>
<dbReference type="Pfam" id="PF13185">
    <property type="entry name" value="GAF_2"/>
    <property type="match status" value="1"/>
</dbReference>
<evidence type="ECO:0000259" key="10">
    <source>
        <dbReference type="PROSITE" id="PS50113"/>
    </source>
</evidence>
<dbReference type="EMBL" id="BAABIA010000007">
    <property type="protein sequence ID" value="GAA5144340.1"/>
    <property type="molecule type" value="Genomic_DNA"/>
</dbReference>
<dbReference type="Gene3D" id="1.10.287.130">
    <property type="match status" value="1"/>
</dbReference>
<keyword evidence="3 6" id="KW-0597">Phosphoprotein</keyword>
<accession>A0ABP9PEA7</accession>
<reference evidence="12" key="1">
    <citation type="journal article" date="2019" name="Int. J. Syst. Evol. Microbiol.">
        <title>The Global Catalogue of Microorganisms (GCM) 10K type strain sequencing project: providing services to taxonomists for standard genome sequencing and annotation.</title>
        <authorList>
            <consortium name="The Broad Institute Genomics Platform"/>
            <consortium name="The Broad Institute Genome Sequencing Center for Infectious Disease"/>
            <person name="Wu L."/>
            <person name="Ma J."/>
        </authorList>
    </citation>
    <scope>NUCLEOTIDE SEQUENCE [LARGE SCALE GENOMIC DNA]</scope>
    <source>
        <strain evidence="12">JCM 18053</strain>
    </source>
</reference>
<dbReference type="InterPro" id="IPR036890">
    <property type="entry name" value="HATPase_C_sf"/>
</dbReference>
<dbReference type="SUPFAM" id="SSF47384">
    <property type="entry name" value="Homodimeric domain of signal transducing histidine kinase"/>
    <property type="match status" value="1"/>
</dbReference>
<dbReference type="SMART" id="SM00086">
    <property type="entry name" value="PAC"/>
    <property type="match status" value="4"/>
</dbReference>
<dbReference type="CDD" id="cd17546">
    <property type="entry name" value="REC_hyHK_CKI1_RcsC-like"/>
    <property type="match status" value="1"/>
</dbReference>
<dbReference type="PROSITE" id="PS50110">
    <property type="entry name" value="RESPONSE_REGULATORY"/>
    <property type="match status" value="1"/>
</dbReference>
<dbReference type="CDD" id="cd00130">
    <property type="entry name" value="PAS"/>
    <property type="match status" value="4"/>
</dbReference>
<dbReference type="Pfam" id="PF00512">
    <property type="entry name" value="HisKA"/>
    <property type="match status" value="1"/>
</dbReference>
<evidence type="ECO:0000313" key="11">
    <source>
        <dbReference type="EMBL" id="GAA5144340.1"/>
    </source>
</evidence>
<dbReference type="InterPro" id="IPR003661">
    <property type="entry name" value="HisK_dim/P_dom"/>
</dbReference>
<dbReference type="CDD" id="cd00082">
    <property type="entry name" value="HisKA"/>
    <property type="match status" value="1"/>
</dbReference>
<dbReference type="Gene3D" id="3.40.50.2300">
    <property type="match status" value="1"/>
</dbReference>
<feature type="domain" description="PAS" evidence="9">
    <location>
        <begin position="750"/>
        <end position="822"/>
    </location>
</feature>
<dbReference type="Pfam" id="PF02518">
    <property type="entry name" value="HATPase_c"/>
    <property type="match status" value="1"/>
</dbReference>
<feature type="domain" description="PAC" evidence="10">
    <location>
        <begin position="697"/>
        <end position="749"/>
    </location>
</feature>
<feature type="domain" description="Histidine kinase" evidence="7">
    <location>
        <begin position="891"/>
        <end position="1113"/>
    </location>
</feature>
<gene>
    <name evidence="11" type="ORF">GCM10023213_34340</name>
</gene>
<dbReference type="InterPro" id="IPR035965">
    <property type="entry name" value="PAS-like_dom_sf"/>
</dbReference>
<comment type="caution">
    <text evidence="11">The sequence shown here is derived from an EMBL/GenBank/DDBJ whole genome shotgun (WGS) entry which is preliminary data.</text>
</comment>
<dbReference type="Proteomes" id="UP001499852">
    <property type="component" value="Unassembled WGS sequence"/>
</dbReference>
<feature type="domain" description="PAC" evidence="10">
    <location>
        <begin position="826"/>
        <end position="878"/>
    </location>
</feature>
<dbReference type="PROSITE" id="PS50112">
    <property type="entry name" value="PAS"/>
    <property type="match status" value="1"/>
</dbReference>
<evidence type="ECO:0000256" key="2">
    <source>
        <dbReference type="ARBA" id="ARBA00012438"/>
    </source>
</evidence>
<evidence type="ECO:0000256" key="3">
    <source>
        <dbReference type="ARBA" id="ARBA00022553"/>
    </source>
</evidence>
<dbReference type="InterPro" id="IPR036097">
    <property type="entry name" value="HisK_dim/P_sf"/>
</dbReference>
<dbReference type="PROSITE" id="PS50113">
    <property type="entry name" value="PAC"/>
    <property type="match status" value="4"/>
</dbReference>
<dbReference type="SMART" id="SM00388">
    <property type="entry name" value="HisKA"/>
    <property type="match status" value="1"/>
</dbReference>
<dbReference type="InterPro" id="IPR029016">
    <property type="entry name" value="GAF-like_dom_sf"/>
</dbReference>
<evidence type="ECO:0000256" key="4">
    <source>
        <dbReference type="ARBA" id="ARBA00022679"/>
    </source>
</evidence>
<dbReference type="PROSITE" id="PS50109">
    <property type="entry name" value="HIS_KIN"/>
    <property type="match status" value="1"/>
</dbReference>
<dbReference type="PRINTS" id="PR00344">
    <property type="entry name" value="BCTRLSENSOR"/>
</dbReference>
<dbReference type="SUPFAM" id="SSF55874">
    <property type="entry name" value="ATPase domain of HSP90 chaperone/DNA topoisomerase II/histidine kinase"/>
    <property type="match status" value="1"/>
</dbReference>
<dbReference type="InterPro" id="IPR001789">
    <property type="entry name" value="Sig_transdc_resp-reg_receiver"/>
</dbReference>
<name>A0ABP9PEA7_9BACT</name>
<dbReference type="PANTHER" id="PTHR43304">
    <property type="entry name" value="PHYTOCHROME-LIKE PROTEIN CPH1"/>
    <property type="match status" value="1"/>
</dbReference>
<dbReference type="InterPro" id="IPR004358">
    <property type="entry name" value="Sig_transdc_His_kin-like_C"/>
</dbReference>
<dbReference type="InterPro" id="IPR003018">
    <property type="entry name" value="GAF"/>
</dbReference>
<comment type="catalytic activity">
    <reaction evidence="1">
        <text>ATP + protein L-histidine = ADP + protein N-phospho-L-histidine.</text>
        <dbReference type="EC" id="2.7.13.3"/>
    </reaction>
</comment>
<dbReference type="InterPro" id="IPR011006">
    <property type="entry name" value="CheY-like_superfamily"/>
</dbReference>
<dbReference type="Gene3D" id="3.30.565.10">
    <property type="entry name" value="Histidine kinase-like ATPase, C-terminal domain"/>
    <property type="match status" value="1"/>
</dbReference>
<feature type="domain" description="PAC" evidence="10">
    <location>
        <begin position="387"/>
        <end position="440"/>
    </location>
</feature>
<sequence>MKATPPINEPRRLRALQEYAILDTPSEPEFDALTKLAASLCSTPISTITLVDDARQWFKSKVGLEVDFIPREAALCAYALENEGLLLVPDTLNDERFAHNPLVTGDPKVRFYAGAPLVTPEGETLGTLCVVDVVPRELTESQKYGLEVLGQQVMTQLQLRRQLRQQQRTEAALKESEERWQFALLGSDLGVWDWNAATGEVFYSEIWCSMLGHTQAEISNRLEEWTGRIHPDDLKATLELVQEHLAGKTPHYVSEHRLRAKDGSYRWILDRGKAISRNEAGRPVRLVGTHTDITEQKRAEQALQASEATMAAAQRISRFGSWEMDFVGLGTPTASTLRWSDEVFRIAGFEPGEVEPTHELFFSMVPVSDHEPIRQAVSQAIREQQQYSIIHRFIRADGQERILHETAQLFYSQGNAQPTKMIGIVHDITERRQAEDKIHRLNRLYAVSSSINQAIVRLQSTQELYEQACRIAAELGGLRMAWLGMVMANGDRMSVMARHGHDAGFLASVEMGLGSLPAVGGLSMRAYHEDRIVFSNDLAADPDTQVWQQQARDRGYCSCAAFPLRVSGKPVGVYTVYGDHSDYFQEEELALLSALASNISFAIEARLKEEQRVQAEDALQESQLSFQEMAENIGEIFYNYDVIHQRLLYTNQTYAGIWGRSCDSIYADPTSYLKYIHPDDLTAAERAFELQQAGQATNVEFRVIRPDGSQCWVHEHGVPVMDAEGRVERIVGTMRDITERKLADEQIRESEERFRLLSKATNDAIWDWNLLTDMIWWNDGLETLFGHPRNQIAPTIRSLYDLLHPEEKANIMASIHHAINSGEESWMAEHRFRRQDDQYAHVMNRGYIIRDADGKAVRMIGGMTDHSERKKLEQQFLRAQRMESIGTLAGGIAHDLNNILAPIMMSIEILQMDETSSRRLSILSTIEASARRGAEMVKQVLSFARGVEGQQLELDVGHLVHEVEKIANETFFKSITIHTQIEKDLWTVHGDPTQLHQVLINLCVNARDAMPQGGMLTLSACNRRMDEHYAAMNLEAVPGPYVVIQVEDTGTGIKQDVLERIFEPFFTTKEHGKGTGLGLSTTQAIIKSHGGYIRVYSEVGVGTRFRVYLPAPAESACAEDCELAAELPRGQGEMILVVDDEEAVRNITQQTLEAFGYRVLTAADGAEATALYAAKKQDITVVLTDMMMPVMDGPSTIPVLIRMNPHVRIIAASGLNANSMVAKAMNAGVKHFIPKPYTAETLLTKLRDILTEPAI</sequence>
<dbReference type="InterPro" id="IPR052162">
    <property type="entry name" value="Sensor_kinase/Photoreceptor"/>
</dbReference>
<feature type="modified residue" description="4-aspartylphosphate" evidence="6">
    <location>
        <position position="1185"/>
    </location>
</feature>
<dbReference type="InterPro" id="IPR000014">
    <property type="entry name" value="PAS"/>
</dbReference>
<keyword evidence="12" id="KW-1185">Reference proteome</keyword>
<evidence type="ECO:0000313" key="12">
    <source>
        <dbReference type="Proteomes" id="UP001499852"/>
    </source>
</evidence>
<evidence type="ECO:0000256" key="6">
    <source>
        <dbReference type="PROSITE-ProRule" id="PRU00169"/>
    </source>
</evidence>
<dbReference type="PANTHER" id="PTHR43304:SF1">
    <property type="entry name" value="PAC DOMAIN-CONTAINING PROTEIN"/>
    <property type="match status" value="1"/>
</dbReference>
<dbReference type="Gene3D" id="3.30.450.20">
    <property type="entry name" value="PAS domain"/>
    <property type="match status" value="4"/>
</dbReference>
<evidence type="ECO:0000259" key="7">
    <source>
        <dbReference type="PROSITE" id="PS50109"/>
    </source>
</evidence>
<dbReference type="SMART" id="SM00065">
    <property type="entry name" value="GAF"/>
    <property type="match status" value="2"/>
</dbReference>
<dbReference type="Pfam" id="PF08447">
    <property type="entry name" value="PAS_3"/>
    <property type="match status" value="4"/>
</dbReference>
<feature type="domain" description="PAC" evidence="10">
    <location>
        <begin position="252"/>
        <end position="305"/>
    </location>
</feature>
<dbReference type="RefSeq" id="WP_345737624.1">
    <property type="nucleotide sequence ID" value="NZ_BAABIA010000007.1"/>
</dbReference>